<evidence type="ECO:0000313" key="12">
    <source>
        <dbReference type="EMBL" id="KKS80435.1"/>
    </source>
</evidence>
<dbReference type="EC" id="3.6.1.66" evidence="10"/>
<comment type="subunit">
    <text evidence="2 10">Homodimer.</text>
</comment>
<evidence type="ECO:0000256" key="5">
    <source>
        <dbReference type="ARBA" id="ARBA00022801"/>
    </source>
</evidence>
<dbReference type="NCBIfam" id="TIGR00042">
    <property type="entry name" value="RdgB/HAM1 family non-canonical purine NTP pyrophosphatase"/>
    <property type="match status" value="1"/>
</dbReference>
<keyword evidence="4 10" id="KW-0547">Nucleotide-binding</keyword>
<comment type="catalytic activity">
    <reaction evidence="10">
        <text>ITP + H2O = IMP + diphosphate + H(+)</text>
        <dbReference type="Rhea" id="RHEA:29399"/>
        <dbReference type="ChEBI" id="CHEBI:15377"/>
        <dbReference type="ChEBI" id="CHEBI:15378"/>
        <dbReference type="ChEBI" id="CHEBI:33019"/>
        <dbReference type="ChEBI" id="CHEBI:58053"/>
        <dbReference type="ChEBI" id="CHEBI:61402"/>
        <dbReference type="EC" id="3.6.1.66"/>
    </reaction>
</comment>
<keyword evidence="7 10" id="KW-0546">Nucleotide metabolism</keyword>
<dbReference type="HAMAP" id="MF_01405">
    <property type="entry name" value="Non_canon_purine_NTPase"/>
    <property type="match status" value="1"/>
</dbReference>
<accession>A0A0G1C445</accession>
<feature type="binding site" evidence="10">
    <location>
        <begin position="8"/>
        <end position="13"/>
    </location>
    <ligand>
        <name>substrate</name>
    </ligand>
</feature>
<feature type="binding site" evidence="10">
    <location>
        <begin position="149"/>
        <end position="152"/>
    </location>
    <ligand>
        <name>substrate</name>
    </ligand>
</feature>
<sequence>MIKIMLATQNKDKLREFQALFQPFNYQPILAPKNLEVLETGKTFSANAILKAKAYARFFNLPVIGDDSGLCIDYLNGRPGLHSHRLALNGFSVARQKILQLMNHLPQPQRAAKFICCLAYINPAAKICRIFTGEAKGFIAIKEIGRNGFGYDPIFFSPALNKTFAQASLLEKNQFSHRAKALKKLLSFLKQSAIPK</sequence>
<dbReference type="PANTHER" id="PTHR11067:SF9">
    <property type="entry name" value="INOSINE TRIPHOSPHATE PYROPHOSPHATASE"/>
    <property type="match status" value="1"/>
</dbReference>
<feature type="binding site" evidence="10">
    <location>
        <begin position="177"/>
        <end position="178"/>
    </location>
    <ligand>
        <name>substrate</name>
    </ligand>
</feature>
<dbReference type="InterPro" id="IPR002637">
    <property type="entry name" value="RdgB/HAM1"/>
</dbReference>
<protein>
    <recommendedName>
        <fullName evidence="10">dITP/XTP pyrophosphatase</fullName>
        <ecNumber evidence="10">3.6.1.66</ecNumber>
    </recommendedName>
    <alternativeName>
        <fullName evidence="10">Non-canonical purine NTP pyrophosphatase</fullName>
    </alternativeName>
    <alternativeName>
        <fullName evidence="10">Non-standard purine NTP pyrophosphatase</fullName>
    </alternativeName>
    <alternativeName>
        <fullName evidence="10">Nucleoside-triphosphate diphosphatase</fullName>
    </alternativeName>
    <alternativeName>
        <fullName evidence="10">Nucleoside-triphosphate pyrophosphatase</fullName>
        <shortName evidence="10">NTPase</shortName>
    </alternativeName>
</protein>
<dbReference type="GO" id="GO:0005829">
    <property type="term" value="C:cytosol"/>
    <property type="evidence" value="ECO:0007669"/>
    <property type="project" value="TreeGrafter"/>
</dbReference>
<evidence type="ECO:0000256" key="8">
    <source>
        <dbReference type="ARBA" id="ARBA00051875"/>
    </source>
</evidence>
<evidence type="ECO:0000256" key="6">
    <source>
        <dbReference type="ARBA" id="ARBA00022842"/>
    </source>
</evidence>
<keyword evidence="6 10" id="KW-0460">Magnesium</keyword>
<dbReference type="PATRIC" id="fig|1618369.3.peg.133"/>
<dbReference type="PANTHER" id="PTHR11067">
    <property type="entry name" value="INOSINE TRIPHOSPHATE PYROPHOSPHATASE/HAM1 PROTEIN"/>
    <property type="match status" value="1"/>
</dbReference>
<dbReference type="STRING" id="1618369.UV54_C0006G0010"/>
<organism evidence="12 13">
    <name type="scientific">Candidatus Beckwithbacteria bacterium GW2011_GWA2_43_10</name>
    <dbReference type="NCBI Taxonomy" id="1618369"/>
    <lineage>
        <taxon>Bacteria</taxon>
        <taxon>Candidatus Beckwithiibacteriota</taxon>
    </lineage>
</organism>
<dbReference type="Pfam" id="PF01725">
    <property type="entry name" value="Ham1p_like"/>
    <property type="match status" value="1"/>
</dbReference>
<name>A0A0G1C445_9BACT</name>
<dbReference type="CDD" id="cd00515">
    <property type="entry name" value="HAM1"/>
    <property type="match status" value="1"/>
</dbReference>
<dbReference type="GO" id="GO:0046872">
    <property type="term" value="F:metal ion binding"/>
    <property type="evidence" value="ECO:0007669"/>
    <property type="project" value="UniProtKB-KW"/>
</dbReference>
<feature type="binding site" evidence="10">
    <location>
        <position position="67"/>
    </location>
    <ligand>
        <name>Mg(2+)</name>
        <dbReference type="ChEBI" id="CHEBI:18420"/>
    </ligand>
</feature>
<dbReference type="EMBL" id="LCEW01000006">
    <property type="protein sequence ID" value="KKS80435.1"/>
    <property type="molecule type" value="Genomic_DNA"/>
</dbReference>
<keyword evidence="3 10" id="KW-0479">Metal-binding</keyword>
<dbReference type="GO" id="GO:0000166">
    <property type="term" value="F:nucleotide binding"/>
    <property type="evidence" value="ECO:0007669"/>
    <property type="project" value="UniProtKB-KW"/>
</dbReference>
<evidence type="ECO:0000256" key="9">
    <source>
        <dbReference type="ARBA" id="ARBA00052017"/>
    </source>
</evidence>
<dbReference type="GO" id="GO:0009117">
    <property type="term" value="P:nucleotide metabolic process"/>
    <property type="evidence" value="ECO:0007669"/>
    <property type="project" value="UniProtKB-KW"/>
</dbReference>
<evidence type="ECO:0000256" key="3">
    <source>
        <dbReference type="ARBA" id="ARBA00022723"/>
    </source>
</evidence>
<evidence type="ECO:0000313" key="13">
    <source>
        <dbReference type="Proteomes" id="UP000034213"/>
    </source>
</evidence>
<comment type="caution">
    <text evidence="12">The sequence shown here is derived from an EMBL/GenBank/DDBJ whole genome shotgun (WGS) entry which is preliminary data.</text>
</comment>
<dbReference type="Proteomes" id="UP000034213">
    <property type="component" value="Unassembled WGS sequence"/>
</dbReference>
<gene>
    <name evidence="12" type="ORF">UV54_C0006G0010</name>
</gene>
<proteinExistence type="inferred from homology"/>
<comment type="similarity">
    <text evidence="1 10 11">Belongs to the HAM1 NTPase family.</text>
</comment>
<dbReference type="Gene3D" id="3.90.950.10">
    <property type="match status" value="1"/>
</dbReference>
<dbReference type="InterPro" id="IPR020922">
    <property type="entry name" value="dITP/XTP_pyrophosphatase"/>
</dbReference>
<feature type="binding site" evidence="10">
    <location>
        <position position="68"/>
    </location>
    <ligand>
        <name>substrate</name>
    </ligand>
</feature>
<dbReference type="GO" id="GO:0036222">
    <property type="term" value="F:XTP diphosphatase activity"/>
    <property type="evidence" value="ECO:0007669"/>
    <property type="project" value="UniProtKB-UniRule"/>
</dbReference>
<comment type="catalytic activity">
    <reaction evidence="8 10">
        <text>dITP + H2O = dIMP + diphosphate + H(+)</text>
        <dbReference type="Rhea" id="RHEA:28342"/>
        <dbReference type="ChEBI" id="CHEBI:15377"/>
        <dbReference type="ChEBI" id="CHEBI:15378"/>
        <dbReference type="ChEBI" id="CHEBI:33019"/>
        <dbReference type="ChEBI" id="CHEBI:61194"/>
        <dbReference type="ChEBI" id="CHEBI:61382"/>
        <dbReference type="EC" id="3.6.1.66"/>
    </reaction>
</comment>
<dbReference type="FunFam" id="3.90.950.10:FF:000001">
    <property type="entry name" value="dITP/XTP pyrophosphatase"/>
    <property type="match status" value="1"/>
</dbReference>
<dbReference type="GO" id="GO:0036220">
    <property type="term" value="F:ITP diphosphatase activity"/>
    <property type="evidence" value="ECO:0007669"/>
    <property type="project" value="UniProtKB-UniRule"/>
</dbReference>
<dbReference type="InterPro" id="IPR029001">
    <property type="entry name" value="ITPase-like_fam"/>
</dbReference>
<evidence type="ECO:0000256" key="4">
    <source>
        <dbReference type="ARBA" id="ARBA00022741"/>
    </source>
</evidence>
<comment type="function">
    <text evidence="10">Pyrophosphatase that catalyzes the hydrolysis of nucleoside triphosphates to their monophosphate derivatives, with a high preference for the non-canonical purine nucleotides XTP (xanthosine triphosphate), dITP (deoxyinosine triphosphate) and ITP. Seems to function as a house-cleaning enzyme that removes non-canonical purine nucleotides from the nucleotide pool, thus preventing their incorporation into DNA/RNA and avoiding chromosomal lesions.</text>
</comment>
<dbReference type="GO" id="GO:0035870">
    <property type="term" value="F:dITP diphosphatase activity"/>
    <property type="evidence" value="ECO:0007669"/>
    <property type="project" value="UniProtKB-UniRule"/>
</dbReference>
<reference evidence="12 13" key="1">
    <citation type="journal article" date="2015" name="Nature">
        <title>rRNA introns, odd ribosomes, and small enigmatic genomes across a large radiation of phyla.</title>
        <authorList>
            <person name="Brown C.T."/>
            <person name="Hug L.A."/>
            <person name="Thomas B.C."/>
            <person name="Sharon I."/>
            <person name="Castelle C.J."/>
            <person name="Singh A."/>
            <person name="Wilkins M.J."/>
            <person name="Williams K.H."/>
            <person name="Banfield J.F."/>
        </authorList>
    </citation>
    <scope>NUCLEOTIDE SEQUENCE [LARGE SCALE GENOMIC DNA]</scope>
</reference>
<keyword evidence="5 10" id="KW-0378">Hydrolase</keyword>
<evidence type="ECO:0000256" key="2">
    <source>
        <dbReference type="ARBA" id="ARBA00011738"/>
    </source>
</evidence>
<evidence type="ECO:0000256" key="11">
    <source>
        <dbReference type="RuleBase" id="RU003781"/>
    </source>
</evidence>
<feature type="binding site" evidence="10">
    <location>
        <position position="172"/>
    </location>
    <ligand>
        <name>substrate</name>
    </ligand>
</feature>
<comment type="cofactor">
    <cofactor evidence="10">
        <name>Mg(2+)</name>
        <dbReference type="ChEBI" id="CHEBI:18420"/>
    </cofactor>
    <text evidence="10">Binds 1 Mg(2+) ion per subunit.</text>
</comment>
<evidence type="ECO:0000256" key="7">
    <source>
        <dbReference type="ARBA" id="ARBA00023080"/>
    </source>
</evidence>
<dbReference type="AlphaFoldDB" id="A0A0G1C445"/>
<dbReference type="GO" id="GO:0009146">
    <property type="term" value="P:purine nucleoside triphosphate catabolic process"/>
    <property type="evidence" value="ECO:0007669"/>
    <property type="project" value="UniProtKB-UniRule"/>
</dbReference>
<comment type="caution">
    <text evidence="10">Lacks conserved residue(s) required for the propagation of feature annotation.</text>
</comment>
<dbReference type="SUPFAM" id="SSF52972">
    <property type="entry name" value="ITPase-like"/>
    <property type="match status" value="1"/>
</dbReference>
<feature type="active site" description="Proton acceptor" evidence="10">
    <location>
        <position position="67"/>
    </location>
</feature>
<evidence type="ECO:0000256" key="10">
    <source>
        <dbReference type="HAMAP-Rule" id="MF_01405"/>
    </source>
</evidence>
<comment type="catalytic activity">
    <reaction evidence="9 10">
        <text>XTP + H2O = XMP + diphosphate + H(+)</text>
        <dbReference type="Rhea" id="RHEA:28610"/>
        <dbReference type="ChEBI" id="CHEBI:15377"/>
        <dbReference type="ChEBI" id="CHEBI:15378"/>
        <dbReference type="ChEBI" id="CHEBI:33019"/>
        <dbReference type="ChEBI" id="CHEBI:57464"/>
        <dbReference type="ChEBI" id="CHEBI:61314"/>
        <dbReference type="EC" id="3.6.1.66"/>
    </reaction>
</comment>
<dbReference type="GO" id="GO:0017111">
    <property type="term" value="F:ribonucleoside triphosphate phosphatase activity"/>
    <property type="evidence" value="ECO:0007669"/>
    <property type="project" value="InterPro"/>
</dbReference>
<evidence type="ECO:0000256" key="1">
    <source>
        <dbReference type="ARBA" id="ARBA00008023"/>
    </source>
</evidence>